<dbReference type="OrthoDB" id="3784582at2"/>
<dbReference type="AlphaFoldDB" id="A0A1G6I306"/>
<protein>
    <submittedName>
        <fullName evidence="3">Uncharacterized conserved protein</fullName>
    </submittedName>
</protein>
<keyword evidence="4" id="KW-1185">Reference proteome</keyword>
<evidence type="ECO:0000256" key="1">
    <source>
        <dbReference type="ARBA" id="ARBA00007689"/>
    </source>
</evidence>
<organism evidence="3 4">
    <name type="scientific">Nocardioides lianchengensis</name>
    <dbReference type="NCBI Taxonomy" id="1045774"/>
    <lineage>
        <taxon>Bacteria</taxon>
        <taxon>Bacillati</taxon>
        <taxon>Actinomycetota</taxon>
        <taxon>Actinomycetes</taxon>
        <taxon>Propionibacteriales</taxon>
        <taxon>Nocardioidaceae</taxon>
        <taxon>Nocardioides</taxon>
    </lineage>
</organism>
<dbReference type="STRING" id="1045774.SAMN05421872_10136"/>
<evidence type="ECO:0000313" key="3">
    <source>
        <dbReference type="EMBL" id="SDC00820.1"/>
    </source>
</evidence>
<evidence type="ECO:0000259" key="2">
    <source>
        <dbReference type="Pfam" id="PF03795"/>
    </source>
</evidence>
<feature type="domain" description="YCII-related" evidence="2">
    <location>
        <begin position="1"/>
        <end position="103"/>
    </location>
</feature>
<evidence type="ECO:0000313" key="4">
    <source>
        <dbReference type="Proteomes" id="UP000199034"/>
    </source>
</evidence>
<dbReference type="SUPFAM" id="SSF54909">
    <property type="entry name" value="Dimeric alpha+beta barrel"/>
    <property type="match status" value="1"/>
</dbReference>
<dbReference type="Proteomes" id="UP000199034">
    <property type="component" value="Unassembled WGS sequence"/>
</dbReference>
<dbReference type="Gene3D" id="3.30.70.1060">
    <property type="entry name" value="Dimeric alpha+beta barrel"/>
    <property type="match status" value="1"/>
</dbReference>
<proteinExistence type="inferred from homology"/>
<dbReference type="EMBL" id="FMZM01000001">
    <property type="protein sequence ID" value="SDC00820.1"/>
    <property type="molecule type" value="Genomic_DNA"/>
</dbReference>
<dbReference type="InterPro" id="IPR005545">
    <property type="entry name" value="YCII"/>
</dbReference>
<name>A0A1G6I306_9ACTN</name>
<dbReference type="InterPro" id="IPR011008">
    <property type="entry name" value="Dimeric_a/b-barrel"/>
</dbReference>
<dbReference type="PANTHER" id="PTHR35174">
    <property type="entry name" value="BLL7171 PROTEIN-RELATED"/>
    <property type="match status" value="1"/>
</dbReference>
<sequence length="115" mass="12094">MRFVVLMAEADHFARWSALGEDEQGAVFEAFGAFEAAVVERGGSVVGGEGLAPVAEARTIRPGPDRVVTEGPYAESVEQLGGFFVVDLPDLATAVETARLLPASYLVEVRPASDG</sequence>
<reference evidence="3 4" key="1">
    <citation type="submission" date="2016-10" db="EMBL/GenBank/DDBJ databases">
        <authorList>
            <person name="de Groot N.N."/>
        </authorList>
    </citation>
    <scope>NUCLEOTIDE SEQUENCE [LARGE SCALE GENOMIC DNA]</scope>
    <source>
        <strain evidence="3 4">CGMCC 4.6858</strain>
    </source>
</reference>
<gene>
    <name evidence="3" type="ORF">SAMN05421872_10136</name>
</gene>
<dbReference type="Pfam" id="PF03795">
    <property type="entry name" value="YCII"/>
    <property type="match status" value="1"/>
</dbReference>
<dbReference type="RefSeq" id="WP_090849555.1">
    <property type="nucleotide sequence ID" value="NZ_FMZM01000001.1"/>
</dbReference>
<accession>A0A1G6I306</accession>
<comment type="similarity">
    <text evidence="1">Belongs to the YciI family.</text>
</comment>
<dbReference type="PANTHER" id="PTHR35174:SF3">
    <property type="entry name" value="BLL7171 PROTEIN"/>
    <property type="match status" value="1"/>
</dbReference>